<comment type="caution">
    <text evidence="1">The sequence shown here is derived from an EMBL/GenBank/DDBJ whole genome shotgun (WGS) entry which is preliminary data.</text>
</comment>
<name>A0AA87ZGZ5_FICCA</name>
<evidence type="ECO:0000313" key="1">
    <source>
        <dbReference type="EMBL" id="GMN36674.1"/>
    </source>
</evidence>
<accession>A0AA87ZGZ5</accession>
<proteinExistence type="predicted"/>
<keyword evidence="2" id="KW-1185">Reference proteome</keyword>
<evidence type="ECO:0000313" key="2">
    <source>
        <dbReference type="Proteomes" id="UP001187192"/>
    </source>
</evidence>
<organism evidence="1 2">
    <name type="scientific">Ficus carica</name>
    <name type="common">Common fig</name>
    <dbReference type="NCBI Taxonomy" id="3494"/>
    <lineage>
        <taxon>Eukaryota</taxon>
        <taxon>Viridiplantae</taxon>
        <taxon>Streptophyta</taxon>
        <taxon>Embryophyta</taxon>
        <taxon>Tracheophyta</taxon>
        <taxon>Spermatophyta</taxon>
        <taxon>Magnoliopsida</taxon>
        <taxon>eudicotyledons</taxon>
        <taxon>Gunneridae</taxon>
        <taxon>Pentapetalae</taxon>
        <taxon>rosids</taxon>
        <taxon>fabids</taxon>
        <taxon>Rosales</taxon>
        <taxon>Moraceae</taxon>
        <taxon>Ficeae</taxon>
        <taxon>Ficus</taxon>
    </lineage>
</organism>
<sequence>MQIQLPCADAIIGTSGATVSYIRHASGATVSIQETWVLLPQNCMANAAAGSAQAQPAAPTALGYDSYAAHGCVYASLNNAGHARPMAETVEQTSDTKCSTFWFMDPSTLWSHISVARDSEQISVWPEIVSKKWVERLIAEEYRVDAEVERRISEEKRK</sequence>
<dbReference type="EMBL" id="BTGU01002330">
    <property type="protein sequence ID" value="GMN36674.1"/>
    <property type="molecule type" value="Genomic_DNA"/>
</dbReference>
<reference evidence="1" key="1">
    <citation type="submission" date="2023-07" db="EMBL/GenBank/DDBJ databases">
        <title>draft genome sequence of fig (Ficus carica).</title>
        <authorList>
            <person name="Takahashi T."/>
            <person name="Nishimura K."/>
        </authorList>
    </citation>
    <scope>NUCLEOTIDE SEQUENCE</scope>
</reference>
<dbReference type="Proteomes" id="UP001187192">
    <property type="component" value="Unassembled WGS sequence"/>
</dbReference>
<protein>
    <recommendedName>
        <fullName evidence="3">K Homology domain-containing protein</fullName>
    </recommendedName>
</protein>
<dbReference type="AlphaFoldDB" id="A0AA87ZGZ5"/>
<gene>
    <name evidence="1" type="ORF">TIFTF001_042491</name>
</gene>
<evidence type="ECO:0008006" key="3">
    <source>
        <dbReference type="Google" id="ProtNLM"/>
    </source>
</evidence>